<dbReference type="AlphaFoldDB" id="A0A1C4Y115"/>
<evidence type="ECO:0000313" key="2">
    <source>
        <dbReference type="Proteomes" id="UP000199375"/>
    </source>
</evidence>
<gene>
    <name evidence="1" type="ORF">GA0070558_13322</name>
</gene>
<sequence>MVPEAPIRALRSEVTVSIFVTEGYAAGATTHAPVFIRPHHG</sequence>
<dbReference type="Proteomes" id="UP000199375">
    <property type="component" value="Unassembled WGS sequence"/>
</dbReference>
<proteinExistence type="predicted"/>
<evidence type="ECO:0000313" key="1">
    <source>
        <dbReference type="EMBL" id="SCF14403.1"/>
    </source>
</evidence>
<reference evidence="1 2" key="1">
    <citation type="submission" date="2016-06" db="EMBL/GenBank/DDBJ databases">
        <authorList>
            <person name="Kjaerup R.B."/>
            <person name="Dalgaard T.S."/>
            <person name="Juul-Madsen H.R."/>
        </authorList>
    </citation>
    <scope>NUCLEOTIDE SEQUENCE [LARGE SCALE GENOMIC DNA]</scope>
    <source>
        <strain evidence="1 2">DSM 45626</strain>
    </source>
</reference>
<protein>
    <submittedName>
        <fullName evidence="1">Uncharacterized protein</fullName>
    </submittedName>
</protein>
<name>A0A1C4Y115_9ACTN</name>
<accession>A0A1C4Y115</accession>
<organism evidence="1 2">
    <name type="scientific">Micromonospora haikouensis</name>
    <dbReference type="NCBI Taxonomy" id="686309"/>
    <lineage>
        <taxon>Bacteria</taxon>
        <taxon>Bacillati</taxon>
        <taxon>Actinomycetota</taxon>
        <taxon>Actinomycetes</taxon>
        <taxon>Micromonosporales</taxon>
        <taxon>Micromonosporaceae</taxon>
        <taxon>Micromonospora</taxon>
    </lineage>
</organism>
<dbReference type="EMBL" id="FMCW01000033">
    <property type="protein sequence ID" value="SCF14403.1"/>
    <property type="molecule type" value="Genomic_DNA"/>
</dbReference>